<reference evidence="2" key="1">
    <citation type="journal article" date="2022" name="Mol. Ecol. Resour.">
        <title>The genomes of chicory, endive, great burdock and yacon provide insights into Asteraceae palaeo-polyploidization history and plant inulin production.</title>
        <authorList>
            <person name="Fan W."/>
            <person name="Wang S."/>
            <person name="Wang H."/>
            <person name="Wang A."/>
            <person name="Jiang F."/>
            <person name="Liu H."/>
            <person name="Zhao H."/>
            <person name="Xu D."/>
            <person name="Zhang Y."/>
        </authorList>
    </citation>
    <scope>NUCLEOTIDE SEQUENCE [LARGE SCALE GENOMIC DNA]</scope>
    <source>
        <strain evidence="2">cv. Punajuju</strain>
    </source>
</reference>
<reference evidence="1 2" key="2">
    <citation type="journal article" date="2022" name="Mol. Ecol. Resour.">
        <title>The genomes of chicory, endive, great burdock and yacon provide insights into Asteraceae paleo-polyploidization history and plant inulin production.</title>
        <authorList>
            <person name="Fan W."/>
            <person name="Wang S."/>
            <person name="Wang H."/>
            <person name="Wang A."/>
            <person name="Jiang F."/>
            <person name="Liu H."/>
            <person name="Zhao H."/>
            <person name="Xu D."/>
            <person name="Zhang Y."/>
        </authorList>
    </citation>
    <scope>NUCLEOTIDE SEQUENCE [LARGE SCALE GENOMIC DNA]</scope>
    <source>
        <strain evidence="2">cv. Punajuju</strain>
        <tissue evidence="1">Leaves</tissue>
    </source>
</reference>
<gene>
    <name evidence="1" type="ORF">L2E82_40090</name>
</gene>
<protein>
    <submittedName>
        <fullName evidence="1">Uncharacterized protein</fullName>
    </submittedName>
</protein>
<accession>A0ACB9AJH5</accession>
<proteinExistence type="predicted"/>
<comment type="caution">
    <text evidence="1">The sequence shown here is derived from an EMBL/GenBank/DDBJ whole genome shotgun (WGS) entry which is preliminary data.</text>
</comment>
<dbReference type="EMBL" id="CM042015">
    <property type="protein sequence ID" value="KAI3710312.1"/>
    <property type="molecule type" value="Genomic_DNA"/>
</dbReference>
<evidence type="ECO:0000313" key="2">
    <source>
        <dbReference type="Proteomes" id="UP001055811"/>
    </source>
</evidence>
<name>A0ACB9AJH5_CICIN</name>
<dbReference type="Proteomes" id="UP001055811">
    <property type="component" value="Linkage Group LG07"/>
</dbReference>
<organism evidence="1 2">
    <name type="scientific">Cichorium intybus</name>
    <name type="common">Chicory</name>
    <dbReference type="NCBI Taxonomy" id="13427"/>
    <lineage>
        <taxon>Eukaryota</taxon>
        <taxon>Viridiplantae</taxon>
        <taxon>Streptophyta</taxon>
        <taxon>Embryophyta</taxon>
        <taxon>Tracheophyta</taxon>
        <taxon>Spermatophyta</taxon>
        <taxon>Magnoliopsida</taxon>
        <taxon>eudicotyledons</taxon>
        <taxon>Gunneridae</taxon>
        <taxon>Pentapetalae</taxon>
        <taxon>asterids</taxon>
        <taxon>campanulids</taxon>
        <taxon>Asterales</taxon>
        <taxon>Asteraceae</taxon>
        <taxon>Cichorioideae</taxon>
        <taxon>Cichorieae</taxon>
        <taxon>Cichoriinae</taxon>
        <taxon>Cichorium</taxon>
    </lineage>
</organism>
<sequence>MTVLLPPALLLQPSVNKFKNFRNLKPSIVSGISPENDWVSNRASTVSPNLNGILPETLVPSQTTLCGAEVVKEEKRQSLAIQALSALILAQLS</sequence>
<evidence type="ECO:0000313" key="1">
    <source>
        <dbReference type="EMBL" id="KAI3710312.1"/>
    </source>
</evidence>
<keyword evidence="2" id="KW-1185">Reference proteome</keyword>